<name>A0A1V6T7V1_9EURO</name>
<proteinExistence type="predicted"/>
<evidence type="ECO:0000313" key="2">
    <source>
        <dbReference type="EMBL" id="OQE22256.1"/>
    </source>
</evidence>
<keyword evidence="3" id="KW-1185">Reference proteome</keyword>
<dbReference type="EMBL" id="MLKD01000010">
    <property type="protein sequence ID" value="OQE22256.1"/>
    <property type="molecule type" value="Genomic_DNA"/>
</dbReference>
<comment type="caution">
    <text evidence="2">The sequence shown here is derived from an EMBL/GenBank/DDBJ whole genome shotgun (WGS) entry which is preliminary data.</text>
</comment>
<evidence type="ECO:0000313" key="3">
    <source>
        <dbReference type="Proteomes" id="UP000191285"/>
    </source>
</evidence>
<sequence length="122" mass="13927">MELDTTDLEIEVLIYHIGKEFIWFGDAPNQMNSAGIDSGIRPSQLSHNKIRRPSLRKRVSQDSLGSPEHGYNDSLDTNESHELKSYDSLIRSMLVELQSCKSKLEASRHDRIKNGVLFILEK</sequence>
<organism evidence="2 3">
    <name type="scientific">Penicillium steckii</name>
    <dbReference type="NCBI Taxonomy" id="303698"/>
    <lineage>
        <taxon>Eukaryota</taxon>
        <taxon>Fungi</taxon>
        <taxon>Dikarya</taxon>
        <taxon>Ascomycota</taxon>
        <taxon>Pezizomycotina</taxon>
        <taxon>Eurotiomycetes</taxon>
        <taxon>Eurotiomycetidae</taxon>
        <taxon>Eurotiales</taxon>
        <taxon>Aspergillaceae</taxon>
        <taxon>Penicillium</taxon>
    </lineage>
</organism>
<evidence type="ECO:0000256" key="1">
    <source>
        <dbReference type="SAM" id="MobiDB-lite"/>
    </source>
</evidence>
<dbReference type="AlphaFoldDB" id="A0A1V6T7V1"/>
<feature type="region of interest" description="Disordered" evidence="1">
    <location>
        <begin position="50"/>
        <end position="79"/>
    </location>
</feature>
<protein>
    <submittedName>
        <fullName evidence="2">Uncharacterized protein</fullName>
    </submittedName>
</protein>
<gene>
    <name evidence="2" type="ORF">PENSTE_c010G04410</name>
</gene>
<accession>A0A1V6T7V1</accession>
<dbReference type="Proteomes" id="UP000191285">
    <property type="component" value="Unassembled WGS sequence"/>
</dbReference>
<reference evidence="3" key="1">
    <citation type="journal article" date="2017" name="Nat. Microbiol.">
        <title>Global analysis of biosynthetic gene clusters reveals vast potential of secondary metabolite production in Penicillium species.</title>
        <authorList>
            <person name="Nielsen J.C."/>
            <person name="Grijseels S."/>
            <person name="Prigent S."/>
            <person name="Ji B."/>
            <person name="Dainat J."/>
            <person name="Nielsen K.F."/>
            <person name="Frisvad J.C."/>
            <person name="Workman M."/>
            <person name="Nielsen J."/>
        </authorList>
    </citation>
    <scope>NUCLEOTIDE SEQUENCE [LARGE SCALE GENOMIC DNA]</scope>
    <source>
        <strain evidence="3">IBT 24891</strain>
    </source>
</reference>